<keyword evidence="3" id="KW-1185">Reference proteome</keyword>
<dbReference type="RefSeq" id="WP_158014947.1">
    <property type="nucleotide sequence ID" value="NZ_CBCSKE010000014.1"/>
</dbReference>
<dbReference type="Proteomes" id="UP000269998">
    <property type="component" value="Chromosome"/>
</dbReference>
<name>A0A3S5CZG0_9MYCO</name>
<dbReference type="KEGG" id="mbai:MB901379_00255"/>
<evidence type="ECO:0000313" key="2">
    <source>
        <dbReference type="EMBL" id="VDM86730.1"/>
    </source>
</evidence>
<gene>
    <name evidence="2" type="ORF">MB901379_00255</name>
</gene>
<accession>A0A3S5CZG0</accession>
<proteinExistence type="predicted"/>
<reference evidence="3" key="1">
    <citation type="submission" date="2018-02" db="EMBL/GenBank/DDBJ databases">
        <authorList>
            <person name="Seth-Smith MB H."/>
            <person name="Seth-Smith H."/>
        </authorList>
    </citation>
    <scope>NUCLEOTIDE SEQUENCE [LARGE SCALE GENOMIC DNA]</scope>
</reference>
<evidence type="ECO:0008006" key="4">
    <source>
        <dbReference type="Google" id="ProtNLM"/>
    </source>
</evidence>
<dbReference type="AlphaFoldDB" id="A0A3S5CZG0"/>
<sequence>MAPGDLVDPANFPAEGGPGDTLNPAESTDSDVLHNADGDTVVDPPERWRAVDRFGMTAGEGRAGPSLDNRLAAEQPDTPAGSLDSEGPGRFRRDRVDGTFEEGSSLFEIVDDD</sequence>
<evidence type="ECO:0000256" key="1">
    <source>
        <dbReference type="SAM" id="MobiDB-lite"/>
    </source>
</evidence>
<dbReference type="OrthoDB" id="4565554at2"/>
<feature type="region of interest" description="Disordered" evidence="1">
    <location>
        <begin position="1"/>
        <end position="113"/>
    </location>
</feature>
<protein>
    <recommendedName>
        <fullName evidence="4">DUF5709 domain-containing protein</fullName>
    </recommendedName>
</protein>
<dbReference type="EMBL" id="LR130759">
    <property type="protein sequence ID" value="VDM86730.1"/>
    <property type="molecule type" value="Genomic_DNA"/>
</dbReference>
<evidence type="ECO:0000313" key="3">
    <source>
        <dbReference type="Proteomes" id="UP000269998"/>
    </source>
</evidence>
<feature type="compositionally biased region" description="Basic and acidic residues" evidence="1">
    <location>
        <begin position="87"/>
        <end position="98"/>
    </location>
</feature>
<organism evidence="2 3">
    <name type="scientific">Mycobacterium basiliense</name>
    <dbReference type="NCBI Taxonomy" id="2094119"/>
    <lineage>
        <taxon>Bacteria</taxon>
        <taxon>Bacillati</taxon>
        <taxon>Actinomycetota</taxon>
        <taxon>Actinomycetes</taxon>
        <taxon>Mycobacteriales</taxon>
        <taxon>Mycobacteriaceae</taxon>
        <taxon>Mycobacterium</taxon>
    </lineage>
</organism>